<organism evidence="1 2">
    <name type="scientific">Solirubrobacter ginsenosidimutans</name>
    <dbReference type="NCBI Taxonomy" id="490573"/>
    <lineage>
        <taxon>Bacteria</taxon>
        <taxon>Bacillati</taxon>
        <taxon>Actinomycetota</taxon>
        <taxon>Thermoleophilia</taxon>
        <taxon>Solirubrobacterales</taxon>
        <taxon>Solirubrobacteraceae</taxon>
        <taxon>Solirubrobacter</taxon>
    </lineage>
</organism>
<dbReference type="Proteomes" id="UP001149140">
    <property type="component" value="Unassembled WGS sequence"/>
</dbReference>
<dbReference type="EMBL" id="JAPDOD010000051">
    <property type="protein sequence ID" value="MDA0165709.1"/>
    <property type="molecule type" value="Genomic_DNA"/>
</dbReference>
<dbReference type="AlphaFoldDB" id="A0A9X3MZN6"/>
<dbReference type="RefSeq" id="WP_270044971.1">
    <property type="nucleotide sequence ID" value="NZ_JAPDOD010000051.1"/>
</dbReference>
<reference evidence="1" key="1">
    <citation type="submission" date="2022-10" db="EMBL/GenBank/DDBJ databases">
        <title>The WGS of Solirubrobacter ginsenosidimutans DSM 21036.</title>
        <authorList>
            <person name="Jiang Z."/>
        </authorList>
    </citation>
    <scope>NUCLEOTIDE SEQUENCE</scope>
    <source>
        <strain evidence="1">DSM 21036</strain>
    </source>
</reference>
<comment type="caution">
    <text evidence="1">The sequence shown here is derived from an EMBL/GenBank/DDBJ whole genome shotgun (WGS) entry which is preliminary data.</text>
</comment>
<proteinExistence type="predicted"/>
<evidence type="ECO:0000313" key="2">
    <source>
        <dbReference type="Proteomes" id="UP001149140"/>
    </source>
</evidence>
<evidence type="ECO:0000313" key="1">
    <source>
        <dbReference type="EMBL" id="MDA0165709.1"/>
    </source>
</evidence>
<sequence length="110" mass="11711">MHRLTRLAYSSLRSSSATLAVSAAHPAAERFCGLIRDDGARIGIVVQRGKVPCSLGACSTVLLVSQERRAASGPFERPSVTRSAYRATPVSLWEGDSPRMAVTWAASSHA</sequence>
<keyword evidence="2" id="KW-1185">Reference proteome</keyword>
<protein>
    <submittedName>
        <fullName evidence="1">Uncharacterized protein</fullName>
    </submittedName>
</protein>
<name>A0A9X3MZN6_9ACTN</name>
<accession>A0A9X3MZN6</accession>
<gene>
    <name evidence="1" type="ORF">OM076_35910</name>
</gene>